<dbReference type="HOGENOM" id="CLU_019048_2_0_1"/>
<feature type="domain" description="Sugar phosphate transporter" evidence="6">
    <location>
        <begin position="7"/>
        <end position="300"/>
    </location>
</feature>
<reference evidence="8" key="1">
    <citation type="submission" date="2011-08" db="EMBL/GenBank/DDBJ databases">
        <authorList>
            <person name="Rombauts S."/>
        </authorList>
    </citation>
    <scope>NUCLEOTIDE SEQUENCE</scope>
    <source>
        <strain evidence="8">London</strain>
    </source>
</reference>
<gene>
    <name evidence="7" type="primary">107363002</name>
</gene>
<evidence type="ECO:0000256" key="3">
    <source>
        <dbReference type="ARBA" id="ARBA00022989"/>
    </source>
</evidence>
<dbReference type="EnsemblMetazoa" id="tetur09g04310.1">
    <property type="protein sequence ID" value="tetur09g04310.1"/>
    <property type="gene ID" value="tetur09g04310"/>
</dbReference>
<feature type="transmembrane region" description="Helical" evidence="5">
    <location>
        <begin position="85"/>
        <end position="106"/>
    </location>
</feature>
<dbReference type="Proteomes" id="UP000015104">
    <property type="component" value="Unassembled WGS sequence"/>
</dbReference>
<feature type="transmembrane region" description="Helical" evidence="5">
    <location>
        <begin position="270"/>
        <end position="299"/>
    </location>
</feature>
<accession>T1KDV3</accession>
<evidence type="ECO:0000256" key="2">
    <source>
        <dbReference type="ARBA" id="ARBA00022692"/>
    </source>
</evidence>
<keyword evidence="4 5" id="KW-0472">Membrane</keyword>
<comment type="subcellular location">
    <subcellularLocation>
        <location evidence="1">Membrane</location>
        <topology evidence="1">Multi-pass membrane protein</topology>
    </subcellularLocation>
</comment>
<dbReference type="InterPro" id="IPR037185">
    <property type="entry name" value="EmrE-like"/>
</dbReference>
<proteinExistence type="predicted"/>
<dbReference type="EMBL" id="CAEY01002027">
    <property type="status" value="NOT_ANNOTATED_CDS"/>
    <property type="molecule type" value="Genomic_DNA"/>
</dbReference>
<dbReference type="OMA" id="YFPCGMY"/>
<dbReference type="OrthoDB" id="6418713at2759"/>
<feature type="transmembrane region" description="Helical" evidence="5">
    <location>
        <begin position="149"/>
        <end position="173"/>
    </location>
</feature>
<name>T1KDV3_TETUR</name>
<feature type="transmembrane region" description="Helical" evidence="5">
    <location>
        <begin position="118"/>
        <end position="137"/>
    </location>
</feature>
<feature type="transmembrane region" description="Helical" evidence="5">
    <location>
        <begin position="12"/>
        <end position="30"/>
    </location>
</feature>
<dbReference type="PANTHER" id="PTHR11132">
    <property type="entry name" value="SOLUTE CARRIER FAMILY 35"/>
    <property type="match status" value="1"/>
</dbReference>
<dbReference type="SUPFAM" id="SSF103481">
    <property type="entry name" value="Multidrug resistance efflux transporter EmrE"/>
    <property type="match status" value="2"/>
</dbReference>
<sequence length="323" mass="36228">MVLLKHKLTIIIIVWYFFSCTTLFLNKYILSYLNGDPTILGSLQLIICAICGYAHLQFPTSFLATNPIKDEVRKPVSWDNFSSNLILIGCLRYSTIILGLYALWYVPVSFAETVKSSAPVFTVFISWILIGETTTTFTKLSLIPVMSGLAICSAYELSFSFTGLVVSLSTNLSECLQNVYSKKLLRFHEPAEMQFYSSTSSLLLQIPCIFFMVDFGQVWNALMEDSNLCLSFLLSGISFHLQSLSEYLLLNFISPVTHSVANTAKRALLIWLSVIIFSNPVTYLSWLGTAIVILGVLLYNKARSYDGKTTNLVYKSIDPSHII</sequence>
<keyword evidence="2 5" id="KW-0812">Transmembrane</keyword>
<dbReference type="InterPro" id="IPR004853">
    <property type="entry name" value="Sugar_P_trans_dom"/>
</dbReference>
<protein>
    <recommendedName>
        <fullName evidence="6">Sugar phosphate transporter domain-containing protein</fullName>
    </recommendedName>
</protein>
<evidence type="ECO:0000256" key="5">
    <source>
        <dbReference type="SAM" id="Phobius"/>
    </source>
</evidence>
<feature type="transmembrane region" description="Helical" evidence="5">
    <location>
        <begin position="42"/>
        <end position="64"/>
    </location>
</feature>
<dbReference type="STRING" id="32264.T1KDV3"/>
<reference evidence="7" key="2">
    <citation type="submission" date="2015-06" db="UniProtKB">
        <authorList>
            <consortium name="EnsemblMetazoa"/>
        </authorList>
    </citation>
    <scope>IDENTIFICATION</scope>
</reference>
<keyword evidence="8" id="KW-1185">Reference proteome</keyword>
<dbReference type="eggNOG" id="KOG1441">
    <property type="taxonomic scope" value="Eukaryota"/>
</dbReference>
<organism evidence="7 8">
    <name type="scientific">Tetranychus urticae</name>
    <name type="common">Two-spotted spider mite</name>
    <dbReference type="NCBI Taxonomy" id="32264"/>
    <lineage>
        <taxon>Eukaryota</taxon>
        <taxon>Metazoa</taxon>
        <taxon>Ecdysozoa</taxon>
        <taxon>Arthropoda</taxon>
        <taxon>Chelicerata</taxon>
        <taxon>Arachnida</taxon>
        <taxon>Acari</taxon>
        <taxon>Acariformes</taxon>
        <taxon>Trombidiformes</taxon>
        <taxon>Prostigmata</taxon>
        <taxon>Eleutherengona</taxon>
        <taxon>Raphignathae</taxon>
        <taxon>Tetranychoidea</taxon>
        <taxon>Tetranychidae</taxon>
        <taxon>Tetranychus</taxon>
    </lineage>
</organism>
<evidence type="ECO:0000256" key="1">
    <source>
        <dbReference type="ARBA" id="ARBA00004141"/>
    </source>
</evidence>
<evidence type="ECO:0000256" key="4">
    <source>
        <dbReference type="ARBA" id="ARBA00023136"/>
    </source>
</evidence>
<keyword evidence="3 5" id="KW-1133">Transmembrane helix</keyword>
<dbReference type="GO" id="GO:0016020">
    <property type="term" value="C:membrane"/>
    <property type="evidence" value="ECO:0007669"/>
    <property type="project" value="UniProtKB-SubCell"/>
</dbReference>
<evidence type="ECO:0000259" key="6">
    <source>
        <dbReference type="Pfam" id="PF03151"/>
    </source>
</evidence>
<dbReference type="InterPro" id="IPR050186">
    <property type="entry name" value="TPT_transporter"/>
</dbReference>
<dbReference type="Pfam" id="PF03151">
    <property type="entry name" value="TPT"/>
    <property type="match status" value="1"/>
</dbReference>
<evidence type="ECO:0000313" key="7">
    <source>
        <dbReference type="EnsemblMetazoa" id="tetur09g04310.1"/>
    </source>
</evidence>
<dbReference type="AlphaFoldDB" id="T1KDV3"/>
<dbReference type="KEGG" id="tut:107363002"/>
<evidence type="ECO:0000313" key="8">
    <source>
        <dbReference type="Proteomes" id="UP000015104"/>
    </source>
</evidence>